<accession>A0A4V1IX33</accession>
<evidence type="ECO:0000313" key="1">
    <source>
        <dbReference type="EMBL" id="RKP09659.1"/>
    </source>
</evidence>
<keyword evidence="2" id="KW-1185">Reference proteome</keyword>
<evidence type="ECO:0000313" key="2">
    <source>
        <dbReference type="Proteomes" id="UP000271241"/>
    </source>
</evidence>
<reference evidence="2" key="1">
    <citation type="journal article" date="2018" name="Nat. Microbiol.">
        <title>Leveraging single-cell genomics to expand the fungal tree of life.</title>
        <authorList>
            <person name="Ahrendt S.R."/>
            <person name="Quandt C.A."/>
            <person name="Ciobanu D."/>
            <person name="Clum A."/>
            <person name="Salamov A."/>
            <person name="Andreopoulos B."/>
            <person name="Cheng J.F."/>
            <person name="Woyke T."/>
            <person name="Pelin A."/>
            <person name="Henrissat B."/>
            <person name="Reynolds N.K."/>
            <person name="Benny G.L."/>
            <person name="Smith M.E."/>
            <person name="James T.Y."/>
            <person name="Grigoriev I.V."/>
        </authorList>
    </citation>
    <scope>NUCLEOTIDE SEQUENCE [LARGE SCALE GENOMIC DNA]</scope>
    <source>
        <strain evidence="2">RSA 1356</strain>
    </source>
</reference>
<name>A0A4V1IX33_9FUNG</name>
<protein>
    <submittedName>
        <fullName evidence="1">Uncharacterized protein</fullName>
    </submittedName>
</protein>
<sequence>MRFASLLGTAAAITAFAALAFVGTFSDALSVHPLPDSAVPDVPQPSIASQASFAPATAEDLAALADYSVNHIQISPSFAVIKPEGTYLYYGKGHHGHTSLIKLSDGNGGASLRVRVLPDPISGKIYGAEVTDYSQGKRVSGIPTLIEPFYVPSKENATSYKIRTAKGQILVNFDESSGSSRANVVLLPSGRSFSLRNTEPWDGKEIKFVSSLEAGNA</sequence>
<dbReference type="AlphaFoldDB" id="A0A4V1IX33"/>
<gene>
    <name evidence="1" type="ORF">THASP1DRAFT_28543</name>
</gene>
<proteinExistence type="predicted"/>
<dbReference type="EMBL" id="KZ992497">
    <property type="protein sequence ID" value="RKP09659.1"/>
    <property type="molecule type" value="Genomic_DNA"/>
</dbReference>
<organism evidence="1 2">
    <name type="scientific">Thamnocephalis sphaerospora</name>
    <dbReference type="NCBI Taxonomy" id="78915"/>
    <lineage>
        <taxon>Eukaryota</taxon>
        <taxon>Fungi</taxon>
        <taxon>Fungi incertae sedis</taxon>
        <taxon>Zoopagomycota</taxon>
        <taxon>Zoopagomycotina</taxon>
        <taxon>Zoopagomycetes</taxon>
        <taxon>Zoopagales</taxon>
        <taxon>Sigmoideomycetaceae</taxon>
        <taxon>Thamnocephalis</taxon>
    </lineage>
</organism>
<dbReference type="Proteomes" id="UP000271241">
    <property type="component" value="Unassembled WGS sequence"/>
</dbReference>